<keyword evidence="2" id="KW-1185">Reference proteome</keyword>
<evidence type="ECO:0000313" key="1">
    <source>
        <dbReference type="EMBL" id="KAJ9069271.1"/>
    </source>
</evidence>
<comment type="caution">
    <text evidence="1">The sequence shown here is derived from an EMBL/GenBank/DDBJ whole genome shotgun (WGS) entry which is preliminary data.</text>
</comment>
<name>A0ACC2T3V9_9FUNG</name>
<dbReference type="Proteomes" id="UP001165960">
    <property type="component" value="Unassembled WGS sequence"/>
</dbReference>
<evidence type="ECO:0000313" key="2">
    <source>
        <dbReference type="Proteomes" id="UP001165960"/>
    </source>
</evidence>
<sequence length="65" mass="7200">MSCPNTPRTTNGAHYRGPMYFPVEEDSVSPPPLLTGFYECYNGAPWKLATSKGIVGSFRKNESLM</sequence>
<proteinExistence type="predicted"/>
<dbReference type="EMBL" id="QTSX02003643">
    <property type="protein sequence ID" value="KAJ9069271.1"/>
    <property type="molecule type" value="Genomic_DNA"/>
</dbReference>
<organism evidence="1 2">
    <name type="scientific">Entomophthora muscae</name>
    <dbReference type="NCBI Taxonomy" id="34485"/>
    <lineage>
        <taxon>Eukaryota</taxon>
        <taxon>Fungi</taxon>
        <taxon>Fungi incertae sedis</taxon>
        <taxon>Zoopagomycota</taxon>
        <taxon>Entomophthoromycotina</taxon>
        <taxon>Entomophthoromycetes</taxon>
        <taxon>Entomophthorales</taxon>
        <taxon>Entomophthoraceae</taxon>
        <taxon>Entomophthora</taxon>
    </lineage>
</organism>
<accession>A0ACC2T3V9</accession>
<reference evidence="1" key="1">
    <citation type="submission" date="2022-04" db="EMBL/GenBank/DDBJ databases">
        <title>Genome of the entomopathogenic fungus Entomophthora muscae.</title>
        <authorList>
            <person name="Elya C."/>
            <person name="Lovett B.R."/>
            <person name="Lee E."/>
            <person name="Macias A.M."/>
            <person name="Hajek A.E."/>
            <person name="De Bivort B.L."/>
            <person name="Kasson M.T."/>
            <person name="De Fine Licht H.H."/>
            <person name="Stajich J.E."/>
        </authorList>
    </citation>
    <scope>NUCLEOTIDE SEQUENCE</scope>
    <source>
        <strain evidence="1">Berkeley</strain>
    </source>
</reference>
<protein>
    <submittedName>
        <fullName evidence="1">Uncharacterized protein</fullName>
    </submittedName>
</protein>
<gene>
    <name evidence="1" type="ORF">DSO57_1020083</name>
</gene>